<dbReference type="PANTHER" id="PTHR36558:SF1">
    <property type="entry name" value="RESTRICTION ENDONUCLEASE DOMAIN-CONTAINING PROTEIN-RELATED"/>
    <property type="match status" value="1"/>
</dbReference>
<reference evidence="2" key="2">
    <citation type="submission" date="2024-09" db="EMBL/GenBank/DDBJ databases">
        <authorList>
            <person name="Veyrier F.J."/>
        </authorList>
    </citation>
    <scope>NUCLEOTIDE SEQUENCE</scope>
    <source>
        <strain evidence="2">17694</strain>
    </source>
</reference>
<gene>
    <name evidence="2" type="ORF">LVJ77_01955</name>
</gene>
<evidence type="ECO:0000313" key="3">
    <source>
        <dbReference type="Proteomes" id="UP000831534"/>
    </source>
</evidence>
<dbReference type="EMBL" id="CP091521">
    <property type="protein sequence ID" value="UOP05083.1"/>
    <property type="molecule type" value="Genomic_DNA"/>
</dbReference>
<name>A0A8T9MZ58_9NEIS</name>
<feature type="domain" description="Putative restriction endonuclease" evidence="1">
    <location>
        <begin position="13"/>
        <end position="122"/>
    </location>
</feature>
<keyword evidence="2" id="KW-0378">Hydrolase</keyword>
<keyword evidence="2" id="KW-0540">Nuclease</keyword>
<keyword evidence="3" id="KW-1185">Reference proteome</keyword>
<dbReference type="AlphaFoldDB" id="A0A8T9MZ58"/>
<dbReference type="Gene3D" id="3.90.1570.10">
    <property type="entry name" value="tt1808, chain A"/>
    <property type="match status" value="1"/>
</dbReference>
<sequence>MSETALHTPAEARYFALCDSRPDEKFELYNGEIYAMGNTSFNHDLLKSQFGRKIGNHFDDNHIRCREIIEGKLHIGKNYFIPDIMVVYKKPKETAFSEPVVIVEILSDSTRAKDFGFKFREYS</sequence>
<dbReference type="GO" id="GO:0004519">
    <property type="term" value="F:endonuclease activity"/>
    <property type="evidence" value="ECO:0007669"/>
    <property type="project" value="UniProtKB-KW"/>
</dbReference>
<dbReference type="InterPro" id="IPR011335">
    <property type="entry name" value="Restrct_endonuc-II-like"/>
</dbReference>
<dbReference type="Proteomes" id="UP000831534">
    <property type="component" value="Chromosome"/>
</dbReference>
<dbReference type="PANTHER" id="PTHR36558">
    <property type="entry name" value="GLR1098 PROTEIN"/>
    <property type="match status" value="1"/>
</dbReference>
<dbReference type="CDD" id="cd06260">
    <property type="entry name" value="DUF820-like"/>
    <property type="match status" value="1"/>
</dbReference>
<protein>
    <submittedName>
        <fullName evidence="2">Uma2 family endonuclease</fullName>
    </submittedName>
</protein>
<dbReference type="RefSeq" id="WP_027008842.1">
    <property type="nucleotide sequence ID" value="NZ_CP091521.1"/>
</dbReference>
<dbReference type="KEGG" id="ckh:LVJ77_01955"/>
<keyword evidence="2" id="KW-0255">Endonuclease</keyword>
<proteinExistence type="predicted"/>
<dbReference type="InterPro" id="IPR008538">
    <property type="entry name" value="Uma2"/>
</dbReference>
<dbReference type="SUPFAM" id="SSF52980">
    <property type="entry name" value="Restriction endonuclease-like"/>
    <property type="match status" value="1"/>
</dbReference>
<dbReference type="Pfam" id="PF05685">
    <property type="entry name" value="Uma2"/>
    <property type="match status" value="1"/>
</dbReference>
<evidence type="ECO:0000313" key="2">
    <source>
        <dbReference type="EMBL" id="UOP05083.1"/>
    </source>
</evidence>
<organism evidence="2 3">
    <name type="scientific">Conchiformibius kuhniae</name>
    <dbReference type="NCBI Taxonomy" id="211502"/>
    <lineage>
        <taxon>Bacteria</taxon>
        <taxon>Pseudomonadati</taxon>
        <taxon>Pseudomonadota</taxon>
        <taxon>Betaproteobacteria</taxon>
        <taxon>Neisseriales</taxon>
        <taxon>Neisseriaceae</taxon>
        <taxon>Conchiformibius</taxon>
    </lineage>
</organism>
<accession>A0A8T9MZ58</accession>
<reference evidence="2" key="1">
    <citation type="journal article" date="2022" name="Res Sq">
        <title>Evolution of multicellular longitudinally dividing oral cavity symbionts (Neisseriaceae).</title>
        <authorList>
            <person name="Nyongesa S."/>
            <person name="Weber P."/>
            <person name="Bernet E."/>
            <person name="Pullido F."/>
            <person name="Nieckarz M."/>
            <person name="Delaby M."/>
            <person name="Nieves C."/>
            <person name="Viehboeck T."/>
            <person name="Krause N."/>
            <person name="Rivera-Millot A."/>
            <person name="Nakamura A."/>
            <person name="Vischer N."/>
            <person name="VanNieuwenhze M."/>
            <person name="Brun Y."/>
            <person name="Cava F."/>
            <person name="Bulgheresi S."/>
            <person name="Veyrier F."/>
        </authorList>
    </citation>
    <scope>NUCLEOTIDE SEQUENCE</scope>
    <source>
        <strain evidence="2">17694</strain>
    </source>
</reference>
<dbReference type="InterPro" id="IPR012296">
    <property type="entry name" value="Nuclease_put_TT1808"/>
</dbReference>
<evidence type="ECO:0000259" key="1">
    <source>
        <dbReference type="Pfam" id="PF05685"/>
    </source>
</evidence>